<organism evidence="2">
    <name type="scientific">Myoviridae sp. ctRTx89</name>
    <dbReference type="NCBI Taxonomy" id="2826652"/>
    <lineage>
        <taxon>Viruses</taxon>
        <taxon>Duplodnaviria</taxon>
        <taxon>Heunggongvirae</taxon>
        <taxon>Uroviricota</taxon>
        <taxon>Caudoviricetes</taxon>
    </lineage>
</organism>
<protein>
    <submittedName>
        <fullName evidence="2">Uncharacterized protein</fullName>
    </submittedName>
</protein>
<dbReference type="EMBL" id="BK015720">
    <property type="protein sequence ID" value="DAE21899.1"/>
    <property type="molecule type" value="Genomic_DNA"/>
</dbReference>
<accession>A0A8S5QSX8</accession>
<evidence type="ECO:0000256" key="1">
    <source>
        <dbReference type="SAM" id="Phobius"/>
    </source>
</evidence>
<sequence length="45" mass="5110">MTLDFVFRMGELADIEEDRFWSQARVLIAISAVTALIVLLQWGLA</sequence>
<keyword evidence="1" id="KW-0472">Membrane</keyword>
<reference evidence="2" key="1">
    <citation type="journal article" date="2021" name="Proc. Natl. Acad. Sci. U.S.A.">
        <title>A Catalog of Tens of Thousands of Viruses from Human Metagenomes Reveals Hidden Associations with Chronic Diseases.</title>
        <authorList>
            <person name="Tisza M.J."/>
            <person name="Buck C.B."/>
        </authorList>
    </citation>
    <scope>NUCLEOTIDE SEQUENCE</scope>
    <source>
        <strain evidence="2">CtRTx89</strain>
    </source>
</reference>
<feature type="transmembrane region" description="Helical" evidence="1">
    <location>
        <begin position="20"/>
        <end position="44"/>
    </location>
</feature>
<evidence type="ECO:0000313" key="2">
    <source>
        <dbReference type="EMBL" id="DAE21899.1"/>
    </source>
</evidence>
<keyword evidence="1" id="KW-0812">Transmembrane</keyword>
<keyword evidence="1" id="KW-1133">Transmembrane helix</keyword>
<name>A0A8S5QSX8_9CAUD</name>
<proteinExistence type="predicted"/>